<accession>A0A4R7UN71</accession>
<dbReference type="AlphaFoldDB" id="A0A4R7UN71"/>
<evidence type="ECO:0000313" key="2">
    <source>
        <dbReference type="Proteomes" id="UP000295804"/>
    </source>
</evidence>
<dbReference type="RefSeq" id="WP_134178533.1">
    <property type="nucleotide sequence ID" value="NZ_SOCQ01000039.1"/>
</dbReference>
<comment type="caution">
    <text evidence="1">The sequence shown here is derived from an EMBL/GenBank/DDBJ whole genome shotgun (WGS) entry which is preliminary data.</text>
</comment>
<gene>
    <name evidence="1" type="ORF">EDF87_1392</name>
</gene>
<dbReference type="Proteomes" id="UP000295804">
    <property type="component" value="Unassembled WGS sequence"/>
</dbReference>
<proteinExistence type="predicted"/>
<sequence length="75" mass="8492">MPFESEFWKKPVAGKAPEEILGFITTLPVNWTKNENNDSEFHMTILAKIMPSIQSENHEKILIASAAKTQTMENS</sequence>
<protein>
    <submittedName>
        <fullName evidence="1">Uncharacterized protein</fullName>
    </submittedName>
</protein>
<organism evidence="1 2">
    <name type="scientific">Pseudomonas helmanticensis</name>
    <dbReference type="NCBI Taxonomy" id="1471381"/>
    <lineage>
        <taxon>Bacteria</taxon>
        <taxon>Pseudomonadati</taxon>
        <taxon>Pseudomonadota</taxon>
        <taxon>Gammaproteobacteria</taxon>
        <taxon>Pseudomonadales</taxon>
        <taxon>Pseudomonadaceae</taxon>
        <taxon>Pseudomonas</taxon>
    </lineage>
</organism>
<reference evidence="1 2" key="1">
    <citation type="submission" date="2019-03" db="EMBL/GenBank/DDBJ databases">
        <title>Genomic analyses of the natural microbiome of Caenorhabditis elegans.</title>
        <authorList>
            <person name="Samuel B."/>
        </authorList>
    </citation>
    <scope>NUCLEOTIDE SEQUENCE [LARGE SCALE GENOMIC DNA]</scope>
    <source>
        <strain evidence="1 2">BIGb0525</strain>
    </source>
</reference>
<dbReference type="EMBL" id="SOCQ01000039">
    <property type="protein sequence ID" value="TDV33972.1"/>
    <property type="molecule type" value="Genomic_DNA"/>
</dbReference>
<evidence type="ECO:0000313" key="1">
    <source>
        <dbReference type="EMBL" id="TDV33972.1"/>
    </source>
</evidence>
<name>A0A4R7UN71_9PSED</name>